<dbReference type="GO" id="GO:0005524">
    <property type="term" value="F:ATP binding"/>
    <property type="evidence" value="ECO:0007669"/>
    <property type="project" value="UniProtKB-KW"/>
</dbReference>
<keyword evidence="3" id="KW-0067">ATP-binding</keyword>
<dbReference type="PROSITE" id="PS50862">
    <property type="entry name" value="AA_TRNA_LIGASE_II"/>
    <property type="match status" value="1"/>
</dbReference>
<reference evidence="6" key="1">
    <citation type="journal article" date="2015" name="Nature">
        <title>Complex archaea that bridge the gap between prokaryotes and eukaryotes.</title>
        <authorList>
            <person name="Spang A."/>
            <person name="Saw J.H."/>
            <person name="Jorgensen S.L."/>
            <person name="Zaremba-Niedzwiedzka K."/>
            <person name="Martijn J."/>
            <person name="Lind A.E."/>
            <person name="van Eijk R."/>
            <person name="Schleper C."/>
            <person name="Guy L."/>
            <person name="Ettema T.J."/>
        </authorList>
    </citation>
    <scope>NUCLEOTIDE SEQUENCE</scope>
</reference>
<sequence length="246" mass="29777">MQKITTTKEDNFSAWYTQILTQCEMIEYYDISGCYILKPTTMEIWEQLRIFLDCEFKKLGVKNMYFPMFVKRENLEKESSHIDGFQPEVAWINKHHEELSADHELEDKKPSIAIRPTSETIIYPVAKNWVQTYRDLPIKVNQWCNVVRWELRDPTPFIRSREFLWQEGHTFYEKKEHADQEVYDILDEDGKCYVSIPYTKIEKNSKTIISHKHKWKDFEIQNKLEEIGFKVKFLEKRRRFLGLGFW</sequence>
<dbReference type="Gene3D" id="3.30.930.10">
    <property type="entry name" value="Bira Bifunctional Protein, Domain 2"/>
    <property type="match status" value="1"/>
</dbReference>
<name>A0A0F8Y758_9ZZZZ</name>
<dbReference type="AlphaFoldDB" id="A0A0F8Y758"/>
<protein>
    <recommendedName>
        <fullName evidence="5">Aminoacyl-transfer RNA synthetases class-II family profile domain-containing protein</fullName>
    </recommendedName>
</protein>
<evidence type="ECO:0000256" key="2">
    <source>
        <dbReference type="ARBA" id="ARBA00022741"/>
    </source>
</evidence>
<dbReference type="EMBL" id="LAZR01055083">
    <property type="protein sequence ID" value="KKK77173.1"/>
    <property type="molecule type" value="Genomic_DNA"/>
</dbReference>
<feature type="domain" description="Aminoacyl-transfer RNA synthetases class-II family profile" evidence="5">
    <location>
        <begin position="42"/>
        <end position="187"/>
    </location>
</feature>
<dbReference type="InterPro" id="IPR045864">
    <property type="entry name" value="aa-tRNA-synth_II/BPL/LPL"/>
</dbReference>
<comment type="caution">
    <text evidence="6">The sequence shown here is derived from an EMBL/GenBank/DDBJ whole genome shotgun (WGS) entry which is preliminary data.</text>
</comment>
<keyword evidence="1" id="KW-0436">Ligase</keyword>
<organism evidence="6">
    <name type="scientific">marine sediment metagenome</name>
    <dbReference type="NCBI Taxonomy" id="412755"/>
    <lineage>
        <taxon>unclassified sequences</taxon>
        <taxon>metagenomes</taxon>
        <taxon>ecological metagenomes</taxon>
    </lineage>
</organism>
<gene>
    <name evidence="6" type="ORF">LCGC14_2856260</name>
</gene>
<evidence type="ECO:0000313" key="6">
    <source>
        <dbReference type="EMBL" id="KKK77173.1"/>
    </source>
</evidence>
<dbReference type="Pfam" id="PF00587">
    <property type="entry name" value="tRNA-synt_2b"/>
    <property type="match status" value="1"/>
</dbReference>
<evidence type="ECO:0000256" key="4">
    <source>
        <dbReference type="ARBA" id="ARBA00023146"/>
    </source>
</evidence>
<dbReference type="GO" id="GO:0004827">
    <property type="term" value="F:proline-tRNA ligase activity"/>
    <property type="evidence" value="ECO:0007669"/>
    <property type="project" value="InterPro"/>
</dbReference>
<dbReference type="SUPFAM" id="SSF55681">
    <property type="entry name" value="Class II aaRS and biotin synthetases"/>
    <property type="match status" value="1"/>
</dbReference>
<keyword evidence="2" id="KW-0547">Nucleotide-binding</keyword>
<evidence type="ECO:0000256" key="3">
    <source>
        <dbReference type="ARBA" id="ARBA00022840"/>
    </source>
</evidence>
<dbReference type="PANTHER" id="PTHR43382:SF2">
    <property type="entry name" value="BIFUNCTIONAL GLUTAMATE_PROLINE--TRNA LIGASE"/>
    <property type="match status" value="1"/>
</dbReference>
<dbReference type="InterPro" id="IPR002314">
    <property type="entry name" value="aa-tRNA-synt_IIb"/>
</dbReference>
<accession>A0A0F8Y758</accession>
<dbReference type="GO" id="GO:0017101">
    <property type="term" value="C:aminoacyl-tRNA synthetase multienzyme complex"/>
    <property type="evidence" value="ECO:0007669"/>
    <property type="project" value="TreeGrafter"/>
</dbReference>
<dbReference type="GO" id="GO:0006433">
    <property type="term" value="P:prolyl-tRNA aminoacylation"/>
    <property type="evidence" value="ECO:0007669"/>
    <property type="project" value="InterPro"/>
</dbReference>
<evidence type="ECO:0000256" key="1">
    <source>
        <dbReference type="ARBA" id="ARBA00022598"/>
    </source>
</evidence>
<dbReference type="GO" id="GO:0005737">
    <property type="term" value="C:cytoplasm"/>
    <property type="evidence" value="ECO:0007669"/>
    <property type="project" value="InterPro"/>
</dbReference>
<dbReference type="InterPro" id="IPR004499">
    <property type="entry name" value="Pro-tRNA-ligase_IIa_arc-type"/>
</dbReference>
<dbReference type="PANTHER" id="PTHR43382">
    <property type="entry name" value="PROLYL-TRNA SYNTHETASE"/>
    <property type="match status" value="1"/>
</dbReference>
<keyword evidence="4" id="KW-0030">Aminoacyl-tRNA synthetase</keyword>
<dbReference type="InterPro" id="IPR006195">
    <property type="entry name" value="aa-tRNA-synth_II"/>
</dbReference>
<evidence type="ECO:0000259" key="5">
    <source>
        <dbReference type="PROSITE" id="PS50862"/>
    </source>
</evidence>
<feature type="non-terminal residue" evidence="6">
    <location>
        <position position="246"/>
    </location>
</feature>
<proteinExistence type="predicted"/>